<name>A0AAV1IBR3_9CHLO</name>
<accession>A0AAV1IBR3</accession>
<protein>
    <submittedName>
        <fullName evidence="2">Uncharacterized protein</fullName>
    </submittedName>
</protein>
<feature type="region of interest" description="Disordered" evidence="1">
    <location>
        <begin position="201"/>
        <end position="342"/>
    </location>
</feature>
<proteinExistence type="predicted"/>
<feature type="compositionally biased region" description="Low complexity" evidence="1">
    <location>
        <begin position="223"/>
        <end position="247"/>
    </location>
</feature>
<dbReference type="SUPFAM" id="SSF50814">
    <property type="entry name" value="Lipocalins"/>
    <property type="match status" value="1"/>
</dbReference>
<organism evidence="2 3">
    <name type="scientific">Coccomyxa viridis</name>
    <dbReference type="NCBI Taxonomy" id="1274662"/>
    <lineage>
        <taxon>Eukaryota</taxon>
        <taxon>Viridiplantae</taxon>
        <taxon>Chlorophyta</taxon>
        <taxon>core chlorophytes</taxon>
        <taxon>Trebouxiophyceae</taxon>
        <taxon>Trebouxiophyceae incertae sedis</taxon>
        <taxon>Coccomyxaceae</taxon>
        <taxon>Coccomyxa</taxon>
    </lineage>
</organism>
<evidence type="ECO:0000313" key="2">
    <source>
        <dbReference type="EMBL" id="CAK0783750.1"/>
    </source>
</evidence>
<comment type="caution">
    <text evidence="2">The sequence shown here is derived from an EMBL/GenBank/DDBJ whole genome shotgun (WGS) entry which is preliminary data.</text>
</comment>
<gene>
    <name evidence="2" type="ORF">CVIRNUC_006949</name>
</gene>
<dbReference type="Proteomes" id="UP001314263">
    <property type="component" value="Unassembled WGS sequence"/>
</dbReference>
<evidence type="ECO:0000313" key="3">
    <source>
        <dbReference type="Proteomes" id="UP001314263"/>
    </source>
</evidence>
<dbReference type="AlphaFoldDB" id="A0AAV1IBR3"/>
<dbReference type="InterPro" id="IPR012674">
    <property type="entry name" value="Calycin"/>
</dbReference>
<feature type="compositionally biased region" description="Basic and acidic residues" evidence="1">
    <location>
        <begin position="295"/>
        <end position="308"/>
    </location>
</feature>
<keyword evidence="3" id="KW-1185">Reference proteome</keyword>
<reference evidence="2 3" key="1">
    <citation type="submission" date="2023-10" db="EMBL/GenBank/DDBJ databases">
        <authorList>
            <person name="Maclean D."/>
            <person name="Macfadyen A."/>
        </authorList>
    </citation>
    <scope>NUCLEOTIDE SEQUENCE [LARGE SCALE GENOMIC DNA]</scope>
</reference>
<sequence length="479" mass="52424">MPPKGDGGGGRPDFAGYWRQIKTENMDAFLKELGYPWVMRKAMIKYGSKSTDIIKTKGATMKIVTVNAKGSWTRLLDTDRPVHQRNAMGLLCKVSSFWDGAIHKSQFEPADPSLKPRLESWRYMDGGMMVVRSALRLEKGREVVMFWYLESIEVPEKPHGLFERSGRRDITTDQKRVSKATRKDNAYLEYLGRNTAKWKTPADQYMSGRAERRSKAQDGLVMSGSTSPLSMSSHALSPLSSSPRLSSGGAGHLPVSSAAGSIPGSNSTGEVRHSAQPGADAEGLQQAQPQQPQLEECKTDSGKTEKTEGGMSEGAQSSGPIRAPPYSHVRSLSGGSSAGGHVDSHVGSMGAGGHHAARRSLTNLSELGAEKSPESAHRFRPPPESLEAQLSHKLQEYAENRSITSVVPVDNPLTTDEPELLQMSPEQAEDTQLKLSEFERELRKTAANRHAYAEGTECCCCTCVFHSYTIPAYVRTWDL</sequence>
<dbReference type="Gene3D" id="2.40.128.20">
    <property type="match status" value="1"/>
</dbReference>
<dbReference type="EMBL" id="CAUYUE010000009">
    <property type="protein sequence ID" value="CAK0783750.1"/>
    <property type="molecule type" value="Genomic_DNA"/>
</dbReference>
<evidence type="ECO:0000256" key="1">
    <source>
        <dbReference type="SAM" id="MobiDB-lite"/>
    </source>
</evidence>